<feature type="compositionally biased region" description="Polar residues" evidence="1">
    <location>
        <begin position="24"/>
        <end position="41"/>
    </location>
</feature>
<feature type="compositionally biased region" description="Basic residues" evidence="1">
    <location>
        <begin position="46"/>
        <end position="56"/>
    </location>
</feature>
<evidence type="ECO:0000313" key="2">
    <source>
        <dbReference type="EMBL" id="KAJ3491491.1"/>
    </source>
</evidence>
<name>A0AAD5YLS1_9APHY</name>
<sequence>MTSTTSSDNRQDPSSGAGDLRDTNPMTASDQTLNAVTSSPANAPRKGVRRPKRRRTVYPELQPSDNVPAGYLVIDIPFVDEPRTMPRLSHVRAKSTRSP</sequence>
<evidence type="ECO:0000256" key="1">
    <source>
        <dbReference type="SAM" id="MobiDB-lite"/>
    </source>
</evidence>
<accession>A0AAD5YLS1</accession>
<dbReference type="AlphaFoldDB" id="A0AAD5YLS1"/>
<feature type="compositionally biased region" description="Polar residues" evidence="1">
    <location>
        <begin position="1"/>
        <end position="14"/>
    </location>
</feature>
<proteinExistence type="predicted"/>
<gene>
    <name evidence="2" type="ORF">NLI96_g663</name>
</gene>
<organism evidence="2 3">
    <name type="scientific">Meripilus lineatus</name>
    <dbReference type="NCBI Taxonomy" id="2056292"/>
    <lineage>
        <taxon>Eukaryota</taxon>
        <taxon>Fungi</taxon>
        <taxon>Dikarya</taxon>
        <taxon>Basidiomycota</taxon>
        <taxon>Agaricomycotina</taxon>
        <taxon>Agaricomycetes</taxon>
        <taxon>Polyporales</taxon>
        <taxon>Meripilaceae</taxon>
        <taxon>Meripilus</taxon>
    </lineage>
</organism>
<keyword evidence="3" id="KW-1185">Reference proteome</keyword>
<comment type="caution">
    <text evidence="2">The sequence shown here is derived from an EMBL/GenBank/DDBJ whole genome shotgun (WGS) entry which is preliminary data.</text>
</comment>
<protein>
    <submittedName>
        <fullName evidence="2">Uncharacterized protein</fullName>
    </submittedName>
</protein>
<dbReference type="Proteomes" id="UP001212997">
    <property type="component" value="Unassembled WGS sequence"/>
</dbReference>
<reference evidence="2" key="1">
    <citation type="submission" date="2022-07" db="EMBL/GenBank/DDBJ databases">
        <title>Genome Sequence of Physisporinus lineatus.</title>
        <authorList>
            <person name="Buettner E."/>
        </authorList>
    </citation>
    <scope>NUCLEOTIDE SEQUENCE</scope>
    <source>
        <strain evidence="2">VT162</strain>
    </source>
</reference>
<evidence type="ECO:0000313" key="3">
    <source>
        <dbReference type="Proteomes" id="UP001212997"/>
    </source>
</evidence>
<dbReference type="EMBL" id="JANAWD010000011">
    <property type="protein sequence ID" value="KAJ3491491.1"/>
    <property type="molecule type" value="Genomic_DNA"/>
</dbReference>
<feature type="region of interest" description="Disordered" evidence="1">
    <location>
        <begin position="1"/>
        <end position="69"/>
    </location>
</feature>